<dbReference type="AlphaFoldDB" id="A0AAU7CIP5"/>
<dbReference type="InterPro" id="IPR019734">
    <property type="entry name" value="TPR_rpt"/>
</dbReference>
<dbReference type="EMBL" id="CP155447">
    <property type="protein sequence ID" value="XBH04516.1"/>
    <property type="molecule type" value="Genomic_DNA"/>
</dbReference>
<sequence length="916" mass="101816">MVRRGLTWAALVVATAMGHATARGEEDMRTAPKYLQGLRERGYYELADQYLETLRNAPSTPEDFKATIDYEQGRLMIDEAARTGDLGLKKELLDNARGKLVTFTQKNPNHSLAPESLVQLARLLVERGHLAMIQEVETDDPKLKAAKLVEARTSFDQARDSYTKADEKLSAAFKVFPPHLADNDPRKDERDRTHLAMMEAQLQKAVVDYEQGQSYPPGSPERGEYLTKGMAQFEEIYKRYRTQLAGLVARMYQAKCYEEKGDIGPALGIYNELLEHQAPQLRGMQRHVAYFKIIAHGKRKEYALAADLATGWLQRYNSPDEVRSREGLGVQLELAKNILAQLPGVSEKEQGLAVNRVVDVLSQVVRYSSPFKGEALEILKKYKPKVAANAENLSRMGYDELDGQADQAIASQEWDRAAEALKIAVRKADPAKDPDKANLARYKLAFVYYMNKRFYEANVLTEHLARRYPRFSMAPKATEIAMASMADAYNTYREIDRTSDLNRLIDIAKYAAATWPDKEEGDTARMTLGQVYHGTGQYAKAIEAYQSVRPKASRWVDAQTKVGASHWEQSKIFQRTGAPKEAEAEAAKALESLNAALKARQAAGVLPADPDLLGNICDIADIQLETGKAPEALVLLEPTAKAAGAGGSTGPAFSRLMAALLRAHINAGQIEKAQADMAVLEKQGGGANLAQLYFGLGKLLEAEMKVLKDKGDRAGLTKRQADYLKFLTALANAKSGQTYESLQWAGEQMLKIQNPGEAGKIFKRILETMGKDKAFLALEGSGNLLLRTRIRYAEALRGQGDYTAAEELVTELLKEFPRSSDPLFEQGMLLENKAETKQGTWKAAFAHWQKLALRLGASRPRPTEYYDAWYHAAYALAKDNQPTKAKQTLGSVMRLSPKVGGSEMKEKYDSLLKNIK</sequence>
<evidence type="ECO:0000313" key="1">
    <source>
        <dbReference type="EMBL" id="XBH04516.1"/>
    </source>
</evidence>
<proteinExistence type="predicted"/>
<accession>A0AAU7CIP5</accession>
<dbReference type="RefSeq" id="WP_406697281.1">
    <property type="nucleotide sequence ID" value="NZ_CP155447.1"/>
</dbReference>
<dbReference type="Pfam" id="PF13174">
    <property type="entry name" value="TPR_6"/>
    <property type="match status" value="1"/>
</dbReference>
<organism evidence="1">
    <name type="scientific">Singulisphaera sp. Ch08</name>
    <dbReference type="NCBI Taxonomy" id="3120278"/>
    <lineage>
        <taxon>Bacteria</taxon>
        <taxon>Pseudomonadati</taxon>
        <taxon>Planctomycetota</taxon>
        <taxon>Planctomycetia</taxon>
        <taxon>Isosphaerales</taxon>
        <taxon>Isosphaeraceae</taxon>
        <taxon>Singulisphaera</taxon>
    </lineage>
</organism>
<dbReference type="SMART" id="SM00028">
    <property type="entry name" value="TPR"/>
    <property type="match status" value="4"/>
</dbReference>
<protein>
    <submittedName>
        <fullName evidence="1">Tetratricopeptide repeat protein</fullName>
    </submittedName>
</protein>
<dbReference type="SUPFAM" id="SSF48452">
    <property type="entry name" value="TPR-like"/>
    <property type="match status" value="2"/>
</dbReference>
<dbReference type="Gene3D" id="1.25.40.10">
    <property type="entry name" value="Tetratricopeptide repeat domain"/>
    <property type="match status" value="3"/>
</dbReference>
<reference evidence="1" key="1">
    <citation type="submission" date="2024-05" db="EMBL/GenBank/DDBJ databases">
        <title>Planctomycetes of the genus Singulisphaera possess chitinolytic capabilities.</title>
        <authorList>
            <person name="Ivanova A."/>
        </authorList>
    </citation>
    <scope>NUCLEOTIDE SEQUENCE</scope>
    <source>
        <strain evidence="1">Ch08T</strain>
    </source>
</reference>
<dbReference type="InterPro" id="IPR011990">
    <property type="entry name" value="TPR-like_helical_dom_sf"/>
</dbReference>
<name>A0AAU7CIP5_9BACT</name>
<gene>
    <name evidence="1" type="ORF">V5E97_00435</name>
</gene>